<reference evidence="1" key="1">
    <citation type="submission" date="2020-06" db="EMBL/GenBank/DDBJ databases">
        <authorList>
            <person name="Li T."/>
            <person name="Hu X."/>
            <person name="Zhang T."/>
            <person name="Song X."/>
            <person name="Zhang H."/>
            <person name="Dai N."/>
            <person name="Sheng W."/>
            <person name="Hou X."/>
            <person name="Wei L."/>
        </authorList>
    </citation>
    <scope>NUCLEOTIDE SEQUENCE</scope>
    <source>
        <strain evidence="1">G02</strain>
        <tissue evidence="1">Leaf</tissue>
    </source>
</reference>
<feature type="non-terminal residue" evidence="1">
    <location>
        <position position="1"/>
    </location>
</feature>
<comment type="caution">
    <text evidence="1">The sequence shown here is derived from an EMBL/GenBank/DDBJ whole genome shotgun (WGS) entry which is preliminary data.</text>
</comment>
<proteinExistence type="predicted"/>
<accession>A0AAW2L2Y3</accession>
<organism evidence="1">
    <name type="scientific">Sesamum radiatum</name>
    <name type="common">Black benniseed</name>
    <dbReference type="NCBI Taxonomy" id="300843"/>
    <lineage>
        <taxon>Eukaryota</taxon>
        <taxon>Viridiplantae</taxon>
        <taxon>Streptophyta</taxon>
        <taxon>Embryophyta</taxon>
        <taxon>Tracheophyta</taxon>
        <taxon>Spermatophyta</taxon>
        <taxon>Magnoliopsida</taxon>
        <taxon>eudicotyledons</taxon>
        <taxon>Gunneridae</taxon>
        <taxon>Pentapetalae</taxon>
        <taxon>asterids</taxon>
        <taxon>lamiids</taxon>
        <taxon>Lamiales</taxon>
        <taxon>Pedaliaceae</taxon>
        <taxon>Sesamum</taxon>
    </lineage>
</organism>
<protein>
    <submittedName>
        <fullName evidence="1">Uncharacterized protein</fullName>
    </submittedName>
</protein>
<gene>
    <name evidence="1" type="ORF">Sradi_5704100</name>
</gene>
<sequence length="63" mass="7208">VMHIASFFVDEITPLFIVRAEDIVGCPILDLYFVICIASSHSECRTHEHAKKFRSLESEKISK</sequence>
<reference evidence="1" key="2">
    <citation type="journal article" date="2024" name="Plant">
        <title>Genomic evolution and insights into agronomic trait innovations of Sesamum species.</title>
        <authorList>
            <person name="Miao H."/>
            <person name="Wang L."/>
            <person name="Qu L."/>
            <person name="Liu H."/>
            <person name="Sun Y."/>
            <person name="Le M."/>
            <person name="Wang Q."/>
            <person name="Wei S."/>
            <person name="Zheng Y."/>
            <person name="Lin W."/>
            <person name="Duan Y."/>
            <person name="Cao H."/>
            <person name="Xiong S."/>
            <person name="Wang X."/>
            <person name="Wei L."/>
            <person name="Li C."/>
            <person name="Ma Q."/>
            <person name="Ju M."/>
            <person name="Zhao R."/>
            <person name="Li G."/>
            <person name="Mu C."/>
            <person name="Tian Q."/>
            <person name="Mei H."/>
            <person name="Zhang T."/>
            <person name="Gao T."/>
            <person name="Zhang H."/>
        </authorList>
    </citation>
    <scope>NUCLEOTIDE SEQUENCE</scope>
    <source>
        <strain evidence="1">G02</strain>
    </source>
</reference>
<dbReference type="EMBL" id="JACGWJ010000026">
    <property type="protein sequence ID" value="KAL0313048.1"/>
    <property type="molecule type" value="Genomic_DNA"/>
</dbReference>
<evidence type="ECO:0000313" key="1">
    <source>
        <dbReference type="EMBL" id="KAL0313048.1"/>
    </source>
</evidence>
<name>A0AAW2L2Y3_SESRA</name>
<dbReference type="AlphaFoldDB" id="A0AAW2L2Y3"/>